<dbReference type="EMBL" id="MSZX01000003">
    <property type="protein sequence ID" value="OPA79329.1"/>
    <property type="molecule type" value="Genomic_DNA"/>
</dbReference>
<reference evidence="9 10" key="1">
    <citation type="submission" date="2017-01" db="EMBL/GenBank/DDBJ databases">
        <title>Genome analysis of Paenibacillus selenitrireducens ES3-24.</title>
        <authorList>
            <person name="Xu D."/>
            <person name="Yao R."/>
            <person name="Zheng S."/>
        </authorList>
    </citation>
    <scope>NUCLEOTIDE SEQUENCE [LARGE SCALE GENOMIC DNA]</scope>
    <source>
        <strain evidence="9 10">ES3-24</strain>
    </source>
</reference>
<evidence type="ECO:0000256" key="3">
    <source>
        <dbReference type="ARBA" id="ARBA00022448"/>
    </source>
</evidence>
<comment type="similarity">
    <text evidence="2">Belongs to the bacterial solute-binding protein 8 family.</text>
</comment>
<proteinExistence type="inferred from homology"/>
<comment type="caution">
    <text evidence="9">The sequence shown here is derived from an EMBL/GenBank/DDBJ whole genome shotgun (WGS) entry which is preliminary data.</text>
</comment>
<dbReference type="OrthoDB" id="2417096at2"/>
<feature type="signal peptide" evidence="7">
    <location>
        <begin position="1"/>
        <end position="28"/>
    </location>
</feature>
<comment type="subcellular location">
    <subcellularLocation>
        <location evidence="1">Cell envelope</location>
    </subcellularLocation>
</comment>
<dbReference type="Gene3D" id="3.40.50.1980">
    <property type="entry name" value="Nitrogenase molybdenum iron protein domain"/>
    <property type="match status" value="2"/>
</dbReference>
<dbReference type="AlphaFoldDB" id="A0A1T2XHG5"/>
<feature type="region of interest" description="Disordered" evidence="6">
    <location>
        <begin position="34"/>
        <end position="63"/>
    </location>
</feature>
<dbReference type="GO" id="GO:1901678">
    <property type="term" value="P:iron coordination entity transport"/>
    <property type="evidence" value="ECO:0007669"/>
    <property type="project" value="UniProtKB-ARBA"/>
</dbReference>
<keyword evidence="5" id="KW-0175">Coiled coil</keyword>
<evidence type="ECO:0000313" key="9">
    <source>
        <dbReference type="EMBL" id="OPA79329.1"/>
    </source>
</evidence>
<dbReference type="PROSITE" id="PS51257">
    <property type="entry name" value="PROKAR_LIPOPROTEIN"/>
    <property type="match status" value="1"/>
</dbReference>
<feature type="domain" description="Fe/B12 periplasmic-binding" evidence="8">
    <location>
        <begin position="69"/>
        <end position="337"/>
    </location>
</feature>
<gene>
    <name evidence="9" type="ORF">BVG16_09590</name>
</gene>
<dbReference type="GO" id="GO:0030288">
    <property type="term" value="C:outer membrane-bounded periplasmic space"/>
    <property type="evidence" value="ECO:0007669"/>
    <property type="project" value="TreeGrafter"/>
</dbReference>
<feature type="coiled-coil region" evidence="5">
    <location>
        <begin position="184"/>
        <end position="211"/>
    </location>
</feature>
<dbReference type="InterPro" id="IPR051313">
    <property type="entry name" value="Bact_iron-sidero_bind"/>
</dbReference>
<accession>A0A1T2XHG5</accession>
<keyword evidence="4 7" id="KW-0732">Signal</keyword>
<evidence type="ECO:0000256" key="7">
    <source>
        <dbReference type="SAM" id="SignalP"/>
    </source>
</evidence>
<dbReference type="RefSeq" id="WP_078498327.1">
    <property type="nucleotide sequence ID" value="NZ_MSZX01000003.1"/>
</dbReference>
<keyword evidence="3" id="KW-0813">Transport</keyword>
<dbReference type="PROSITE" id="PS50983">
    <property type="entry name" value="FE_B12_PBP"/>
    <property type="match status" value="1"/>
</dbReference>
<keyword evidence="10" id="KW-1185">Reference proteome</keyword>
<evidence type="ECO:0000313" key="10">
    <source>
        <dbReference type="Proteomes" id="UP000190188"/>
    </source>
</evidence>
<feature type="compositionally biased region" description="Basic and acidic residues" evidence="6">
    <location>
        <begin position="49"/>
        <end position="62"/>
    </location>
</feature>
<sequence length="337" mass="36680">MFHTKANNVRKYAIILSCLLALTVFLSACSNSVDRGSDASSTESSQQETTKDPAADEAKPKTVTDVMGHEVTIPAHPERIIASYLEDPLVTLGMKPAAQWSVANGIQDYLQTDLKGIPTIAYDLPTEAVLSFNPDLLIVSSENTVGNGMYEQLSKIAPTYVLGDKISKDWRQALLKIGELLNKSPEAEQALKEYDAKAKDTKEKLTKAVGQKSAAILWLTNKQFFLVDETVSSAAVLYNDLGMLPPNLVSDIPDDKKASWNSVSLEKLAGLDADYIFLVNSDKMAGTDETLGSPIWKGLKAVKEGHVIELPSTSSWLYSGVKAGEQIMDDVLKNLVK</sequence>
<evidence type="ECO:0000256" key="1">
    <source>
        <dbReference type="ARBA" id="ARBA00004196"/>
    </source>
</evidence>
<evidence type="ECO:0000256" key="6">
    <source>
        <dbReference type="SAM" id="MobiDB-lite"/>
    </source>
</evidence>
<protein>
    <submittedName>
        <fullName evidence="9">ABC transporter substrate-binding protein</fullName>
    </submittedName>
</protein>
<evidence type="ECO:0000256" key="2">
    <source>
        <dbReference type="ARBA" id="ARBA00008814"/>
    </source>
</evidence>
<evidence type="ECO:0000259" key="8">
    <source>
        <dbReference type="PROSITE" id="PS50983"/>
    </source>
</evidence>
<evidence type="ECO:0000256" key="5">
    <source>
        <dbReference type="SAM" id="Coils"/>
    </source>
</evidence>
<dbReference type="InterPro" id="IPR002491">
    <property type="entry name" value="ABC_transptr_periplasmic_BD"/>
</dbReference>
<evidence type="ECO:0000256" key="4">
    <source>
        <dbReference type="ARBA" id="ARBA00022729"/>
    </source>
</evidence>
<organism evidence="9 10">
    <name type="scientific">Paenibacillus selenitireducens</name>
    <dbReference type="NCBI Taxonomy" id="1324314"/>
    <lineage>
        <taxon>Bacteria</taxon>
        <taxon>Bacillati</taxon>
        <taxon>Bacillota</taxon>
        <taxon>Bacilli</taxon>
        <taxon>Bacillales</taxon>
        <taxon>Paenibacillaceae</taxon>
        <taxon>Paenibacillus</taxon>
    </lineage>
</organism>
<dbReference type="PANTHER" id="PTHR30532">
    <property type="entry name" value="IRON III DICITRATE-BINDING PERIPLASMIC PROTEIN"/>
    <property type="match status" value="1"/>
</dbReference>
<dbReference type="SUPFAM" id="SSF53807">
    <property type="entry name" value="Helical backbone' metal receptor"/>
    <property type="match status" value="1"/>
</dbReference>
<dbReference type="PANTHER" id="PTHR30532:SF29">
    <property type="entry name" value="FE(3+) DICITRATE-BINDING PERIPLASMIC PROTEIN"/>
    <property type="match status" value="1"/>
</dbReference>
<dbReference type="STRING" id="1324314.BVG16_09590"/>
<name>A0A1T2XHG5_9BACL</name>
<dbReference type="Proteomes" id="UP000190188">
    <property type="component" value="Unassembled WGS sequence"/>
</dbReference>
<feature type="chain" id="PRO_5038502482" evidence="7">
    <location>
        <begin position="29"/>
        <end position="337"/>
    </location>
</feature>
<dbReference type="Pfam" id="PF01497">
    <property type="entry name" value="Peripla_BP_2"/>
    <property type="match status" value="1"/>
</dbReference>